<name>A0A2S4L8D9_9HYPO</name>
<gene>
    <name evidence="1" type="ORF">TPAR_01110</name>
</gene>
<protein>
    <submittedName>
        <fullName evidence="1">Uncharacterized protein</fullName>
    </submittedName>
</protein>
<dbReference type="PANTHER" id="PTHR36922">
    <property type="entry name" value="BLL2446 PROTEIN"/>
    <property type="match status" value="1"/>
</dbReference>
<organism evidence="1 2">
    <name type="scientific">Tolypocladium paradoxum</name>
    <dbReference type="NCBI Taxonomy" id="94208"/>
    <lineage>
        <taxon>Eukaryota</taxon>
        <taxon>Fungi</taxon>
        <taxon>Dikarya</taxon>
        <taxon>Ascomycota</taxon>
        <taxon>Pezizomycotina</taxon>
        <taxon>Sordariomycetes</taxon>
        <taxon>Hypocreomycetidae</taxon>
        <taxon>Hypocreales</taxon>
        <taxon>Ophiocordycipitaceae</taxon>
        <taxon>Tolypocladium</taxon>
    </lineage>
</organism>
<dbReference type="AlphaFoldDB" id="A0A2S4L8D9"/>
<dbReference type="InterPro" id="IPR034660">
    <property type="entry name" value="DinB/YfiT-like"/>
</dbReference>
<dbReference type="STRING" id="94208.A0A2S4L8D9"/>
<proteinExistence type="predicted"/>
<dbReference type="EMBL" id="PKSG01000112">
    <property type="protein sequence ID" value="POR38689.1"/>
    <property type="molecule type" value="Genomic_DNA"/>
</dbReference>
<evidence type="ECO:0000313" key="1">
    <source>
        <dbReference type="EMBL" id="POR38689.1"/>
    </source>
</evidence>
<comment type="caution">
    <text evidence="1">The sequence shown here is derived from an EMBL/GenBank/DDBJ whole genome shotgun (WGS) entry which is preliminary data.</text>
</comment>
<dbReference type="Pfam" id="PF09351">
    <property type="entry name" value="DUF1993"/>
    <property type="match status" value="1"/>
</dbReference>
<dbReference type="PANTHER" id="PTHR36922:SF1">
    <property type="entry name" value="DUF1993 DOMAIN-CONTAINING PROTEIN"/>
    <property type="match status" value="1"/>
</dbReference>
<dbReference type="Gene3D" id="1.20.120.450">
    <property type="entry name" value="dinb family like domain"/>
    <property type="match status" value="1"/>
</dbReference>
<keyword evidence="2" id="KW-1185">Reference proteome</keyword>
<dbReference type="Proteomes" id="UP000237481">
    <property type="component" value="Unassembled WGS sequence"/>
</dbReference>
<accession>A0A2S4L8D9</accession>
<sequence length="171" mass="18685">MSYSLYDASIPLARDSLKSLSAILKKGEAAPNAASLPEASIYADMKPLSFQVHVVTDIAQKILARLTGKEPVLLENNLKTFADFHARIAQVEELLAEADKDTINDYAGKDVPVGLAGRTVHMPGAAYVNGYGLPNLFFHLTTAYDILRKEGVPLGKIDYLTAFIAQYVTWE</sequence>
<dbReference type="InterPro" id="IPR018531">
    <property type="entry name" value="DUF1993"/>
</dbReference>
<dbReference type="SUPFAM" id="SSF109854">
    <property type="entry name" value="DinB/YfiT-like putative metalloenzymes"/>
    <property type="match status" value="1"/>
</dbReference>
<reference evidence="1 2" key="1">
    <citation type="submission" date="2018-01" db="EMBL/GenBank/DDBJ databases">
        <title>Harnessing the power of phylogenomics to disentangle the directionality and signatures of interkingdom host jumping in the parasitic fungal genus Tolypocladium.</title>
        <authorList>
            <person name="Quandt C.A."/>
            <person name="Patterson W."/>
            <person name="Spatafora J.W."/>
        </authorList>
    </citation>
    <scope>NUCLEOTIDE SEQUENCE [LARGE SCALE GENOMIC DNA]</scope>
    <source>
        <strain evidence="1 2">NRBC 100945</strain>
    </source>
</reference>
<dbReference type="OrthoDB" id="3724345at2759"/>
<evidence type="ECO:0000313" key="2">
    <source>
        <dbReference type="Proteomes" id="UP000237481"/>
    </source>
</evidence>